<sequence length="61" mass="6841">MFELRLSHARLVLCLASTVFLLLYVITMFAEPFVKSTEDNANMTTTTEASNTVERYKPGAP</sequence>
<accession>A0A914VJ04</accession>
<evidence type="ECO:0000313" key="3">
    <source>
        <dbReference type="WBParaSite" id="PSAMB.scaffold20450size727.g38069.t1"/>
    </source>
</evidence>
<protein>
    <submittedName>
        <fullName evidence="3">Carbohydrate sulfotransferase</fullName>
    </submittedName>
</protein>
<proteinExistence type="predicted"/>
<feature type="compositionally biased region" description="Polar residues" evidence="1">
    <location>
        <begin position="40"/>
        <end position="53"/>
    </location>
</feature>
<reference evidence="3" key="1">
    <citation type="submission" date="2022-11" db="UniProtKB">
        <authorList>
            <consortium name="WormBaseParasite"/>
        </authorList>
    </citation>
    <scope>IDENTIFICATION</scope>
</reference>
<dbReference type="WBParaSite" id="PSAMB.scaffold20450size727.g38069.t1">
    <property type="protein sequence ID" value="PSAMB.scaffold20450size727.g38069.t1"/>
    <property type="gene ID" value="PSAMB.scaffold20450size727.g38069"/>
</dbReference>
<organism evidence="2 3">
    <name type="scientific">Plectus sambesii</name>
    <dbReference type="NCBI Taxonomy" id="2011161"/>
    <lineage>
        <taxon>Eukaryota</taxon>
        <taxon>Metazoa</taxon>
        <taxon>Ecdysozoa</taxon>
        <taxon>Nematoda</taxon>
        <taxon>Chromadorea</taxon>
        <taxon>Plectida</taxon>
        <taxon>Plectina</taxon>
        <taxon>Plectoidea</taxon>
        <taxon>Plectidae</taxon>
        <taxon>Plectus</taxon>
    </lineage>
</organism>
<evidence type="ECO:0000313" key="2">
    <source>
        <dbReference type="Proteomes" id="UP000887566"/>
    </source>
</evidence>
<dbReference type="Proteomes" id="UP000887566">
    <property type="component" value="Unplaced"/>
</dbReference>
<feature type="region of interest" description="Disordered" evidence="1">
    <location>
        <begin position="40"/>
        <end position="61"/>
    </location>
</feature>
<name>A0A914VJ04_9BILA</name>
<keyword evidence="2" id="KW-1185">Reference proteome</keyword>
<evidence type="ECO:0000256" key="1">
    <source>
        <dbReference type="SAM" id="MobiDB-lite"/>
    </source>
</evidence>
<dbReference type="AlphaFoldDB" id="A0A914VJ04"/>